<sequence>MLQSSTENASSADNQQETSRFCNFYYTGFCVGELSCSVIRATQKIGQGFYFVPDLTISNADLALLNKINRIIGSKEGIISPIKGGYNLKFRGRRKVELVLQFFQKYPVIAGDLAKRKLDLLSQVLPAIGKYSKIQEKIQVIEKCRKDLKDLKCNGYVQEDSNLHFEKDAIGFFLAGIIDAEGSCGLKKSGLRQQPFFAVAMKDRKIIELVKEFLNCGSIHLRSDDELFHWEVGSKSEVMKVIKVFTLRYPSKLKKMRKRMHKLIRILNDYMPDPNSLGHNIV</sequence>
<dbReference type="InterPro" id="IPR051289">
    <property type="entry name" value="LAGLIDADG_Endonuclease"/>
</dbReference>
<evidence type="ECO:0000313" key="3">
    <source>
        <dbReference type="Proteomes" id="UP000178272"/>
    </source>
</evidence>
<organism evidence="2 3">
    <name type="scientific">Candidatus Blackburnbacteria bacterium RIFCSPHIGHO2_12_FULL_41_13b</name>
    <dbReference type="NCBI Taxonomy" id="1797517"/>
    <lineage>
        <taxon>Bacteria</taxon>
        <taxon>Candidatus Blackburniibacteriota</taxon>
    </lineage>
</organism>
<name>A0A1G1VAY0_9BACT</name>
<reference evidence="2 3" key="1">
    <citation type="journal article" date="2016" name="Nat. Commun.">
        <title>Thousands of microbial genomes shed light on interconnected biogeochemical processes in an aquifer system.</title>
        <authorList>
            <person name="Anantharaman K."/>
            <person name="Brown C.T."/>
            <person name="Hug L.A."/>
            <person name="Sharon I."/>
            <person name="Castelle C.J."/>
            <person name="Probst A.J."/>
            <person name="Thomas B.C."/>
            <person name="Singh A."/>
            <person name="Wilkins M.J."/>
            <person name="Karaoz U."/>
            <person name="Brodie E.L."/>
            <person name="Williams K.H."/>
            <person name="Hubbard S.S."/>
            <person name="Banfield J.F."/>
        </authorList>
    </citation>
    <scope>NUCLEOTIDE SEQUENCE [LARGE SCALE GENOMIC DNA]</scope>
</reference>
<dbReference type="EMBL" id="MHCA01000013">
    <property type="protein sequence ID" value="OGY12427.1"/>
    <property type="molecule type" value="Genomic_DNA"/>
</dbReference>
<dbReference type="GO" id="GO:0004519">
    <property type="term" value="F:endonuclease activity"/>
    <property type="evidence" value="ECO:0007669"/>
    <property type="project" value="InterPro"/>
</dbReference>
<evidence type="ECO:0000313" key="2">
    <source>
        <dbReference type="EMBL" id="OGY12427.1"/>
    </source>
</evidence>
<dbReference type="PANTHER" id="PTHR36181">
    <property type="entry name" value="INTRON-ENCODED ENDONUCLEASE AI3-RELATED"/>
    <property type="match status" value="1"/>
</dbReference>
<dbReference type="Proteomes" id="UP000178272">
    <property type="component" value="Unassembled WGS sequence"/>
</dbReference>
<dbReference type="InterPro" id="IPR027434">
    <property type="entry name" value="Homing_endonucl"/>
</dbReference>
<feature type="domain" description="Homing endonuclease LAGLIDADG" evidence="1">
    <location>
        <begin position="174"/>
        <end position="255"/>
    </location>
</feature>
<accession>A0A1G1VAY0</accession>
<comment type="caution">
    <text evidence="2">The sequence shown here is derived from an EMBL/GenBank/DDBJ whole genome shotgun (WGS) entry which is preliminary data.</text>
</comment>
<dbReference type="Pfam" id="PF00961">
    <property type="entry name" value="LAGLIDADG_1"/>
    <property type="match status" value="1"/>
</dbReference>
<gene>
    <name evidence="2" type="ORF">A3F61_04255</name>
</gene>
<dbReference type="InterPro" id="IPR004860">
    <property type="entry name" value="LAGLIDADG_dom"/>
</dbReference>
<dbReference type="PANTHER" id="PTHR36181:SF4">
    <property type="entry name" value="LAGLIDADG ENDONUCLEASE"/>
    <property type="match status" value="1"/>
</dbReference>
<dbReference type="AlphaFoldDB" id="A0A1G1VAY0"/>
<dbReference type="Gene3D" id="3.10.28.10">
    <property type="entry name" value="Homing endonucleases"/>
    <property type="match status" value="2"/>
</dbReference>
<evidence type="ECO:0000259" key="1">
    <source>
        <dbReference type="Pfam" id="PF00961"/>
    </source>
</evidence>
<protein>
    <recommendedName>
        <fullName evidence="1">Homing endonuclease LAGLIDADG domain-containing protein</fullName>
    </recommendedName>
</protein>
<dbReference type="SUPFAM" id="SSF55608">
    <property type="entry name" value="Homing endonucleases"/>
    <property type="match status" value="1"/>
</dbReference>
<proteinExistence type="predicted"/>